<feature type="transmembrane region" description="Helical" evidence="1">
    <location>
        <begin position="56"/>
        <end position="74"/>
    </location>
</feature>
<sequence>MSCNRSILRPVGLFIGRCATKLPRYSRDSAVTSRFNHRTSGAADNPPPLRLSVIRWALLAILVLIVSWIVWSWADVEDRSARATASLTTTGGLGGCVYLTVRYRKQELEEKKHDADTQHKDEDDLAATIDALSSDSPLRRLTGARQLIVRADAQLHDDTRQRIIDIICGHLRLQRFATLSDVDQLIELLLLEALTSHFKKDPPPGVTSWKELRLDLRGAHLSQPVDFSDCEFRAASDWRDIRFRCDADFSNTCFKISPSFSGAGFQGRADFSGCRFESDDHINFLQCTFHQEVAFVGASFHGAITFGHNIPNSDEEYRSDETTDMCESDYYGDRVESDTSDADLEPQQVTFGGSADFSSAVFHESARFGDTDTNTPRASRYFSVFEGDATFDGAHFLSSASFQSCGFERGASFKLTSTLARPADEEPTTDAMHNDNRTIFRGSAMFNDIAVSGRMDFDYTVWHDTVNFAGCYVDTEDLSSGAPSRSRVTSAVFSFTDASIRCAKHDCTGDRMWPPGVALKEGDTGDIPIEARCPKCDH</sequence>
<keyword evidence="1" id="KW-1133">Transmembrane helix</keyword>
<evidence type="ECO:0000313" key="2">
    <source>
        <dbReference type="EMBL" id="SDM24260.1"/>
    </source>
</evidence>
<proteinExistence type="predicted"/>
<dbReference type="Gene3D" id="2.160.20.80">
    <property type="entry name" value="E3 ubiquitin-protein ligase SopA"/>
    <property type="match status" value="1"/>
</dbReference>
<evidence type="ECO:0000313" key="3">
    <source>
        <dbReference type="Proteomes" id="UP000199671"/>
    </source>
</evidence>
<accession>A0A1G9RMG6</accession>
<organism evidence="2 3">
    <name type="scientific">Actinomyces ruminicola</name>
    <dbReference type="NCBI Taxonomy" id="332524"/>
    <lineage>
        <taxon>Bacteria</taxon>
        <taxon>Bacillati</taxon>
        <taxon>Actinomycetota</taxon>
        <taxon>Actinomycetes</taxon>
        <taxon>Actinomycetales</taxon>
        <taxon>Actinomycetaceae</taxon>
        <taxon>Actinomyces</taxon>
    </lineage>
</organism>
<evidence type="ECO:0000256" key="1">
    <source>
        <dbReference type="SAM" id="Phobius"/>
    </source>
</evidence>
<keyword evidence="1" id="KW-0812">Transmembrane</keyword>
<gene>
    <name evidence="2" type="ORF">SAMN04487766_10158</name>
</gene>
<dbReference type="Proteomes" id="UP000199671">
    <property type="component" value="Unassembled WGS sequence"/>
</dbReference>
<evidence type="ECO:0008006" key="4">
    <source>
        <dbReference type="Google" id="ProtNLM"/>
    </source>
</evidence>
<reference evidence="2 3" key="1">
    <citation type="submission" date="2016-10" db="EMBL/GenBank/DDBJ databases">
        <authorList>
            <person name="de Groot N.N."/>
        </authorList>
    </citation>
    <scope>NUCLEOTIDE SEQUENCE [LARGE SCALE GENOMIC DNA]</scope>
    <source>
        <strain evidence="2 3">KPR-7B</strain>
    </source>
</reference>
<name>A0A1G9RMG6_9ACTO</name>
<dbReference type="EMBL" id="FNHU01000001">
    <property type="protein sequence ID" value="SDM24260.1"/>
    <property type="molecule type" value="Genomic_DNA"/>
</dbReference>
<keyword evidence="1" id="KW-0472">Membrane</keyword>
<dbReference type="AlphaFoldDB" id="A0A1G9RMG6"/>
<protein>
    <recommendedName>
        <fullName evidence="4">Pentapeptide repeat-containing protein</fullName>
    </recommendedName>
</protein>